<evidence type="ECO:0000313" key="2">
    <source>
        <dbReference type="Proteomes" id="UP000018439"/>
    </source>
</evidence>
<protein>
    <submittedName>
        <fullName evidence="1">Uncharacterized protein</fullName>
    </submittedName>
</protein>
<name>F3ZRF6_9BACE</name>
<sequence>MNTANLIFTATYAKTGKRSGYFYELKPIDDTNNKTSNSDKYLAYKAMKLFHNDKTIKLIDNERYNIEVAINPLEIKKLHLLIKLTLNIHQPKQSAKTPLLRVIYARKKTLFQIVKTLNLVF</sequence>
<dbReference type="EMBL" id="CM001167">
    <property type="protein sequence ID" value="EGJ71964.1"/>
    <property type="molecule type" value="Genomic_DNA"/>
</dbReference>
<dbReference type="HOGENOM" id="CLU_2033390_0_0_10"/>
<reference evidence="1 2" key="1">
    <citation type="journal article" date="2011" name="Stand. Genomic Sci.">
        <title>Non-contiguous finished genome sequence of Bacteroides coprosuis type strain (PC139).</title>
        <authorList>
            <person name="Land M."/>
            <person name="Held B."/>
            <person name="Gronow S."/>
            <person name="Abt B."/>
            <person name="Lucas S."/>
            <person name="Del Rio T.G."/>
            <person name="Nolan M."/>
            <person name="Tice H."/>
            <person name="Cheng J.F."/>
            <person name="Pitluck S."/>
            <person name="Liolios K."/>
            <person name="Pagani I."/>
            <person name="Ivanova N."/>
            <person name="Mavromatis K."/>
            <person name="Mikhailova N."/>
            <person name="Pati A."/>
            <person name="Tapia R."/>
            <person name="Han C."/>
            <person name="Goodwin L."/>
            <person name="Chen A."/>
            <person name="Palaniappan K."/>
            <person name="Hauser L."/>
            <person name="Brambilla E.M."/>
            <person name="Rohde M."/>
            <person name="Goker M."/>
            <person name="Detter J.C."/>
            <person name="Woyke T."/>
            <person name="Bristow J."/>
            <person name="Eisen J.A."/>
            <person name="Markowitz V."/>
            <person name="Hugenholtz P."/>
            <person name="Kyrpides N.C."/>
            <person name="Klenk H.P."/>
            <person name="Lapidus A."/>
        </authorList>
    </citation>
    <scope>NUCLEOTIDE SEQUENCE [LARGE SCALE GENOMIC DNA]</scope>
    <source>
        <strain evidence="1 2">DSM 18011</strain>
    </source>
</reference>
<accession>F3ZRF6</accession>
<keyword evidence="2" id="KW-1185">Reference proteome</keyword>
<organism evidence="1 2">
    <name type="scientific">Bacteroides coprosuis DSM 18011</name>
    <dbReference type="NCBI Taxonomy" id="679937"/>
    <lineage>
        <taxon>Bacteria</taxon>
        <taxon>Pseudomonadati</taxon>
        <taxon>Bacteroidota</taxon>
        <taxon>Bacteroidia</taxon>
        <taxon>Bacteroidales</taxon>
        <taxon>Bacteroidaceae</taxon>
        <taxon>Bacteroides</taxon>
    </lineage>
</organism>
<evidence type="ECO:0000313" key="1">
    <source>
        <dbReference type="EMBL" id="EGJ71964.1"/>
    </source>
</evidence>
<dbReference type="AlphaFoldDB" id="F3ZRF6"/>
<dbReference type="STRING" id="679937.Bcop_1774"/>
<proteinExistence type="predicted"/>
<gene>
    <name evidence="1" type="ORF">Bcop_1774</name>
</gene>
<dbReference type="Proteomes" id="UP000018439">
    <property type="component" value="Chromosome"/>
</dbReference>